<dbReference type="OrthoDB" id="1708823at2759"/>
<feature type="region of interest" description="Disordered" evidence="1">
    <location>
        <begin position="147"/>
        <end position="166"/>
    </location>
</feature>
<dbReference type="Proteomes" id="UP000093000">
    <property type="component" value="Unassembled WGS sequence"/>
</dbReference>
<feature type="compositionally biased region" description="Polar residues" evidence="1">
    <location>
        <begin position="155"/>
        <end position="165"/>
    </location>
</feature>
<name>A0A1C7N3M0_9FUNG</name>
<comment type="caution">
    <text evidence="3">The sequence shown here is derived from an EMBL/GenBank/DDBJ whole genome shotgun (WGS) entry which is preliminary data.</text>
</comment>
<protein>
    <recommendedName>
        <fullName evidence="2">DUF7707 domain-containing protein</fullName>
    </recommendedName>
</protein>
<evidence type="ECO:0000313" key="3">
    <source>
        <dbReference type="EMBL" id="OBZ83637.1"/>
    </source>
</evidence>
<dbReference type="Pfam" id="PF24808">
    <property type="entry name" value="DUF7707"/>
    <property type="match status" value="1"/>
</dbReference>
<dbReference type="InParanoid" id="A0A1C7N3M0"/>
<evidence type="ECO:0000259" key="2">
    <source>
        <dbReference type="Pfam" id="PF24808"/>
    </source>
</evidence>
<dbReference type="AlphaFoldDB" id="A0A1C7N3M0"/>
<gene>
    <name evidence="3" type="ORF">A0J61_08312</name>
</gene>
<evidence type="ECO:0000256" key="1">
    <source>
        <dbReference type="SAM" id="MobiDB-lite"/>
    </source>
</evidence>
<proteinExistence type="predicted"/>
<dbReference type="InterPro" id="IPR056124">
    <property type="entry name" value="DUF7707"/>
</dbReference>
<reference evidence="3 4" key="1">
    <citation type="submission" date="2016-03" db="EMBL/GenBank/DDBJ databases">
        <title>Choanephora cucurbitarum.</title>
        <authorList>
            <person name="Min B."/>
            <person name="Park H."/>
            <person name="Park J.-H."/>
            <person name="Shin H.-D."/>
            <person name="Choi I.-G."/>
        </authorList>
    </citation>
    <scope>NUCLEOTIDE SEQUENCE [LARGE SCALE GENOMIC DNA]</scope>
    <source>
        <strain evidence="3 4">KUS-F28377</strain>
    </source>
</reference>
<feature type="domain" description="DUF7707" evidence="2">
    <location>
        <begin position="42"/>
        <end position="140"/>
    </location>
</feature>
<accession>A0A1C7N3M0</accession>
<keyword evidence="4" id="KW-1185">Reference proteome</keyword>
<dbReference type="EMBL" id="LUGH01000628">
    <property type="protein sequence ID" value="OBZ83637.1"/>
    <property type="molecule type" value="Genomic_DNA"/>
</dbReference>
<evidence type="ECO:0000313" key="4">
    <source>
        <dbReference type="Proteomes" id="UP000093000"/>
    </source>
</evidence>
<organism evidence="3 4">
    <name type="scientific">Choanephora cucurbitarum</name>
    <dbReference type="NCBI Taxonomy" id="101091"/>
    <lineage>
        <taxon>Eukaryota</taxon>
        <taxon>Fungi</taxon>
        <taxon>Fungi incertae sedis</taxon>
        <taxon>Mucoromycota</taxon>
        <taxon>Mucoromycotina</taxon>
        <taxon>Mucoromycetes</taxon>
        <taxon>Mucorales</taxon>
        <taxon>Mucorineae</taxon>
        <taxon>Choanephoraceae</taxon>
        <taxon>Choanephoroideae</taxon>
        <taxon>Choanephora</taxon>
    </lineage>
</organism>
<sequence>MALFAIFHAAHTLEMSIAEEIPYSMYPKAKLDVLPEISWNVLHIDLVNRENLCTRQIAYCANSCGGPDEAPKNFCNATSMAWGCGCSKKKVSFTKHSWPVVQAECAGKAQECRSICTKDVKNLGNCVTACNNHYQCGTNKAPPSFLETNDPSDKPSYNGSGSGKNIPNREIGLDEYGIADFTGRASSVTIDLAHTLCFVMIIQVLHYLIWGY</sequence>